<keyword evidence="7" id="KW-1185">Reference proteome</keyword>
<keyword evidence="2 5" id="KW-0812">Transmembrane</keyword>
<evidence type="ECO:0000256" key="4">
    <source>
        <dbReference type="ARBA" id="ARBA00023136"/>
    </source>
</evidence>
<dbReference type="GO" id="GO:0016020">
    <property type="term" value="C:membrane"/>
    <property type="evidence" value="ECO:0007669"/>
    <property type="project" value="UniProtKB-SubCell"/>
</dbReference>
<keyword evidence="4 5" id="KW-0472">Membrane</keyword>
<dbReference type="GeneID" id="41959822"/>
<dbReference type="GO" id="GO:0005737">
    <property type="term" value="C:cytoplasm"/>
    <property type="evidence" value="ECO:0007669"/>
    <property type="project" value="TreeGrafter"/>
</dbReference>
<dbReference type="PROSITE" id="PS51380">
    <property type="entry name" value="EXS"/>
    <property type="match status" value="1"/>
</dbReference>
<name>A0A6P8BAA0_PYRGI</name>
<dbReference type="Pfam" id="PF03124">
    <property type="entry name" value="EXS"/>
    <property type="match status" value="1"/>
</dbReference>
<sequence length="417" mass="46266">MDGDPAVESELSSFSLSFPLPFRVAFIIVMAVWGWGANLHYLYLVRIDVPALIRYPGRSSASQAPHHISTYRLAALLSTTLAATLLLFWALTRRDPALVIYYDWIPMTYLLVLAGLFAVPLRGGAMPTTGRRRLLATLRRVSLGGIAEAHNGKFGDILLADVLTSYAKVLADLYICACMFLTSGGSATARPDRGCGGAVVVPLILALPSAIRLRQCLIEYSRVRSAPYKESVGWGGQHLANAVKYSTAFPVIILTAMQRSGGSDGGEKESTVNAGVNRAWLAAVVVQSLYTFYWDVTKDWDLTLFSSARERNAPDQPWGLRRRLHIQPAPFIYYFVVVLDLALRCTWVLKLSPGLDRLSGWEGSLFVLQLLEVLRRWVWIFFRVETEHIRNSNHLGLGVDDILLGNYQGKSDDDESD</sequence>
<evidence type="ECO:0000256" key="5">
    <source>
        <dbReference type="SAM" id="Phobius"/>
    </source>
</evidence>
<dbReference type="Proteomes" id="UP000515153">
    <property type="component" value="Unplaced"/>
</dbReference>
<keyword evidence="3 5" id="KW-1133">Transmembrane helix</keyword>
<feature type="domain" description="EXS" evidence="6">
    <location>
        <begin position="192"/>
        <end position="415"/>
    </location>
</feature>
<reference evidence="8" key="1">
    <citation type="journal article" date="2019" name="Mol. Biol. Evol.">
        <title>Blast fungal genomes show frequent chromosomal changes, gene gains and losses, and effector gene turnover.</title>
        <authorList>
            <person name="Gomez Luciano L.B."/>
            <person name="Jason Tsai I."/>
            <person name="Chuma I."/>
            <person name="Tosa Y."/>
            <person name="Chen Y.H."/>
            <person name="Li J.Y."/>
            <person name="Li M.Y."/>
            <person name="Jade Lu M.Y."/>
            <person name="Nakayashiki H."/>
            <person name="Li W.H."/>
        </authorList>
    </citation>
    <scope>NUCLEOTIDE SEQUENCE</scope>
    <source>
        <strain evidence="8">NI907</strain>
    </source>
</reference>
<feature type="transmembrane region" description="Helical" evidence="5">
    <location>
        <begin position="73"/>
        <end position="92"/>
    </location>
</feature>
<dbReference type="AlphaFoldDB" id="A0A6P8BAA0"/>
<comment type="subcellular location">
    <subcellularLocation>
        <location evidence="1">Membrane</location>
        <topology evidence="1">Multi-pass membrane protein</topology>
    </subcellularLocation>
</comment>
<dbReference type="PANTHER" id="PTHR10783">
    <property type="entry name" value="XENOTROPIC AND POLYTROPIC RETROVIRUS RECEPTOR 1-RELATED"/>
    <property type="match status" value="1"/>
</dbReference>
<evidence type="ECO:0000259" key="6">
    <source>
        <dbReference type="PROSITE" id="PS51380"/>
    </source>
</evidence>
<evidence type="ECO:0000256" key="3">
    <source>
        <dbReference type="ARBA" id="ARBA00022989"/>
    </source>
</evidence>
<proteinExistence type="predicted"/>
<dbReference type="RefSeq" id="XP_030984100.1">
    <property type="nucleotide sequence ID" value="XM_031124913.1"/>
</dbReference>
<evidence type="ECO:0000313" key="8">
    <source>
        <dbReference type="RefSeq" id="XP_030984100.1"/>
    </source>
</evidence>
<dbReference type="InterPro" id="IPR004342">
    <property type="entry name" value="EXS_C"/>
</dbReference>
<reference evidence="8" key="3">
    <citation type="submission" date="2025-08" db="UniProtKB">
        <authorList>
            <consortium name="RefSeq"/>
        </authorList>
    </citation>
    <scope>IDENTIFICATION</scope>
    <source>
        <strain evidence="8">NI907</strain>
    </source>
</reference>
<evidence type="ECO:0000313" key="7">
    <source>
        <dbReference type="Proteomes" id="UP000515153"/>
    </source>
</evidence>
<evidence type="ECO:0000256" key="2">
    <source>
        <dbReference type="ARBA" id="ARBA00022692"/>
    </source>
</evidence>
<feature type="transmembrane region" description="Helical" evidence="5">
    <location>
        <begin position="20"/>
        <end position="44"/>
    </location>
</feature>
<gene>
    <name evidence="8" type="ORF">PgNI_04872</name>
</gene>
<protein>
    <recommendedName>
        <fullName evidence="6">EXS domain-containing protein</fullName>
    </recommendedName>
</protein>
<feature type="transmembrane region" description="Helical" evidence="5">
    <location>
        <begin position="104"/>
        <end position="123"/>
    </location>
</feature>
<dbReference type="KEGG" id="pgri:PgNI_04872"/>
<accession>A0A6P8BAA0</accession>
<dbReference type="PANTHER" id="PTHR10783:SF46">
    <property type="entry name" value="PROTEIN ERD1 HOMOLOG 2"/>
    <property type="match status" value="1"/>
</dbReference>
<organism evidence="7 8">
    <name type="scientific">Pyricularia grisea</name>
    <name type="common">Crabgrass-specific blast fungus</name>
    <name type="synonym">Magnaporthe grisea</name>
    <dbReference type="NCBI Taxonomy" id="148305"/>
    <lineage>
        <taxon>Eukaryota</taxon>
        <taxon>Fungi</taxon>
        <taxon>Dikarya</taxon>
        <taxon>Ascomycota</taxon>
        <taxon>Pezizomycotina</taxon>
        <taxon>Sordariomycetes</taxon>
        <taxon>Sordariomycetidae</taxon>
        <taxon>Magnaporthales</taxon>
        <taxon>Pyriculariaceae</taxon>
        <taxon>Pyricularia</taxon>
    </lineage>
</organism>
<reference evidence="8" key="2">
    <citation type="submission" date="2019-10" db="EMBL/GenBank/DDBJ databases">
        <authorList>
            <consortium name="NCBI Genome Project"/>
        </authorList>
    </citation>
    <scope>NUCLEOTIDE SEQUENCE</scope>
    <source>
        <strain evidence="8">NI907</strain>
    </source>
</reference>
<evidence type="ECO:0000256" key="1">
    <source>
        <dbReference type="ARBA" id="ARBA00004141"/>
    </source>
</evidence>